<proteinExistence type="predicted"/>
<accession>A0ACC5XIB7</accession>
<evidence type="ECO:0000313" key="2">
    <source>
        <dbReference type="Proteomes" id="UP000829447"/>
    </source>
</evidence>
<keyword evidence="2" id="KW-1185">Reference proteome</keyword>
<dbReference type="EMBL" id="CM040475">
    <property type="protein sequence ID" value="MCI4391134.1"/>
    <property type="molecule type" value="Genomic_DNA"/>
</dbReference>
<comment type="caution">
    <text evidence="1">The sequence shown here is derived from an EMBL/GenBank/DDBJ whole genome shotgun (WGS) entry which is preliminary data.</text>
</comment>
<reference evidence="1 2" key="1">
    <citation type="journal article" date="2022" name="bioRxiv">
        <title>An ancient truncated duplication of the anti-Mullerian hormone receptor type 2 gene is a potential conserved master sex determinant in the Pangasiidae catfish family.</title>
        <authorList>
            <person name="Wen M."/>
            <person name="Pan Q."/>
            <person name="Jouanno E."/>
            <person name="Montfort J."/>
            <person name="Zahm M."/>
            <person name="Cabau C."/>
            <person name="Klopp C."/>
            <person name="Iampietro C."/>
            <person name="Roques C."/>
            <person name="Bouchez O."/>
            <person name="Castinel A."/>
            <person name="Donnadieu C."/>
            <person name="Parrinello H."/>
            <person name="Poncet C."/>
            <person name="Belmonte E."/>
            <person name="Gautier V."/>
            <person name="Avarre J.-C."/>
            <person name="Dugue R."/>
            <person name="Gustiano R."/>
            <person name="Ha T.T.T."/>
            <person name="Campet M."/>
            <person name="Sriphairoj K."/>
            <person name="Ribolli J."/>
            <person name="de Almeida F.L."/>
            <person name="Desvignes T."/>
            <person name="Postlethwait J.H."/>
            <person name="Bucao C.F."/>
            <person name="Robinson-Rechavi M."/>
            <person name="Bobe J."/>
            <person name="Herpin A."/>
            <person name="Guiguen Y."/>
        </authorList>
    </citation>
    <scope>NUCLEOTIDE SEQUENCE [LARGE SCALE GENOMIC DNA]</scope>
    <source>
        <strain evidence="1">YG-Dec2019</strain>
    </source>
</reference>
<protein>
    <submittedName>
        <fullName evidence="1">Uncharacterized protein</fullName>
    </submittedName>
</protein>
<dbReference type="Proteomes" id="UP000829447">
    <property type="component" value="Linkage Group LG22"/>
</dbReference>
<gene>
    <name evidence="1" type="ORF">PGIGA_G00130630</name>
</gene>
<organism evidence="1 2">
    <name type="scientific">Pangasianodon gigas</name>
    <name type="common">Mekong giant catfish</name>
    <name type="synonym">Pangasius gigas</name>
    <dbReference type="NCBI Taxonomy" id="30993"/>
    <lineage>
        <taxon>Eukaryota</taxon>
        <taxon>Metazoa</taxon>
        <taxon>Chordata</taxon>
        <taxon>Craniata</taxon>
        <taxon>Vertebrata</taxon>
        <taxon>Euteleostomi</taxon>
        <taxon>Actinopterygii</taxon>
        <taxon>Neopterygii</taxon>
        <taxon>Teleostei</taxon>
        <taxon>Ostariophysi</taxon>
        <taxon>Siluriformes</taxon>
        <taxon>Pangasiidae</taxon>
        <taxon>Pangasianodon</taxon>
    </lineage>
</organism>
<name>A0ACC5XIB7_PANGG</name>
<sequence>MFLSVFSCSVMRLILTSICALMGLFSPTARAAGTVPVPVPFLTPDPVTGGEQERLETPYLHLPVYLHYRKPRVDKQHFSPAHVKSREPLPERVRQVLVPAPAPRRRLKTRVRPSGPVSVACSATEMRVRVHTANLAASGERVHVRLGTCDVSRSTEQSVLFQYELHECGTQRQVINKTVVYSNMLHYTPDAGGSDSEMFSVPVQCRFNRFHYSYKIGFVPSVERLKFFKPMKTKGGVTLTACDAQWNRLSPAEAFVIGQPMYFEAETLYVPDSERLFVHFCHVTTNSSRVSTPQVKIIDNYGCLIDSKSSSQSRFINSGRRNVVRFTIDAFTLQGKVQKYLFIHCEMSIRSVVPTETSKSCTYNRLEHRWEELYGADSVCLCCDSSCVPEMPSLVQPLTSELGALVEQHPEGKSRKSPTQSTEGIFTPEPEHGILTTERQHETIIPERTLTLEHEHTTVTPESTPTPEGEHRTVTPEGTPTPESKHAVPTPESEHGKITPESTPAGEHRKITLESTPTPESEHGALPPESEQRTTTPDSEHGILTPEHKYGMLENMHGKVAPEAPPTLESKHRTPTPDSEHGTPMPDTDHEEIRLYPHEAVSPGTLTPSVEQNTITPAHKHTEPHEPYRIFEEVFGLS</sequence>
<evidence type="ECO:0000313" key="1">
    <source>
        <dbReference type="EMBL" id="MCI4391134.1"/>
    </source>
</evidence>